<organism evidence="2 3">
    <name type="scientific">Euphydryas editha</name>
    <name type="common">Edith's checkerspot</name>
    <dbReference type="NCBI Taxonomy" id="104508"/>
    <lineage>
        <taxon>Eukaryota</taxon>
        <taxon>Metazoa</taxon>
        <taxon>Ecdysozoa</taxon>
        <taxon>Arthropoda</taxon>
        <taxon>Hexapoda</taxon>
        <taxon>Insecta</taxon>
        <taxon>Pterygota</taxon>
        <taxon>Neoptera</taxon>
        <taxon>Endopterygota</taxon>
        <taxon>Lepidoptera</taxon>
        <taxon>Glossata</taxon>
        <taxon>Ditrysia</taxon>
        <taxon>Papilionoidea</taxon>
        <taxon>Nymphalidae</taxon>
        <taxon>Nymphalinae</taxon>
        <taxon>Euphydryas</taxon>
    </lineage>
</organism>
<proteinExistence type="predicted"/>
<dbReference type="AlphaFoldDB" id="A0AAU9V9X9"/>
<feature type="compositionally biased region" description="Basic and acidic residues" evidence="1">
    <location>
        <begin position="51"/>
        <end position="97"/>
    </location>
</feature>
<dbReference type="EMBL" id="CAKOGL010000031">
    <property type="protein sequence ID" value="CAH2108144.1"/>
    <property type="molecule type" value="Genomic_DNA"/>
</dbReference>
<evidence type="ECO:0000256" key="1">
    <source>
        <dbReference type="SAM" id="MobiDB-lite"/>
    </source>
</evidence>
<feature type="compositionally biased region" description="Basic and acidic residues" evidence="1">
    <location>
        <begin position="140"/>
        <end position="167"/>
    </location>
</feature>
<dbReference type="Proteomes" id="UP001153954">
    <property type="component" value="Unassembled WGS sequence"/>
</dbReference>
<evidence type="ECO:0000313" key="3">
    <source>
        <dbReference type="Proteomes" id="UP001153954"/>
    </source>
</evidence>
<gene>
    <name evidence="2" type="ORF">EEDITHA_LOCUS22108</name>
</gene>
<accession>A0AAU9V9X9</accession>
<feature type="region of interest" description="Disordered" evidence="1">
    <location>
        <begin position="1"/>
        <end position="167"/>
    </location>
</feature>
<evidence type="ECO:0000313" key="2">
    <source>
        <dbReference type="EMBL" id="CAH2108144.1"/>
    </source>
</evidence>
<keyword evidence="3" id="KW-1185">Reference proteome</keyword>
<reference evidence="2" key="1">
    <citation type="submission" date="2022-03" db="EMBL/GenBank/DDBJ databases">
        <authorList>
            <person name="Tunstrom K."/>
        </authorList>
    </citation>
    <scope>NUCLEOTIDE SEQUENCE</scope>
</reference>
<feature type="compositionally biased region" description="Basic and acidic residues" evidence="1">
    <location>
        <begin position="8"/>
        <end position="18"/>
    </location>
</feature>
<comment type="caution">
    <text evidence="2">The sequence shown here is derived from an EMBL/GenBank/DDBJ whole genome shotgun (WGS) entry which is preliminary data.</text>
</comment>
<sequence>MGAKQSKRSVDISGKEAEGAGEVAAAGAGGEGRVEQLADADALKPQLNGDAHIHEPSDKEKQLDSGTPENEKDATTEKQNKEQEENKDKNEEVKKESPVTNGDAEQKEENAEIMPSPEDTKKPKKEKVKKKWSLRSISFSRKDKPKQEKKQKEEESKTNGEPEKVPEEVSYSNVFMIPLTARCCTIVHACLSRYLLPIPILEI</sequence>
<name>A0AAU9V9X9_EUPED</name>
<protein>
    <submittedName>
        <fullName evidence="2">Uncharacterized protein</fullName>
    </submittedName>
</protein>
<feature type="compositionally biased region" description="Basic residues" evidence="1">
    <location>
        <begin position="122"/>
        <end position="133"/>
    </location>
</feature>